<evidence type="ECO:0000256" key="1">
    <source>
        <dbReference type="SAM" id="MobiDB-lite"/>
    </source>
</evidence>
<sequence length="87" mass="9554">MQRRRRSRAPANAITRPSVRSLSTSEDNKRAPVFALTTTRYISMARQHYYDRCDLSAYSVASGTDSYGASVIGDEGEPISISVGIPI</sequence>
<proteinExistence type="predicted"/>
<dbReference type="AlphaFoldDB" id="A0AAV2DFN6"/>
<keyword evidence="3" id="KW-1185">Reference proteome</keyword>
<dbReference type="Proteomes" id="UP001497516">
    <property type="component" value="Chromosome 2"/>
</dbReference>
<reference evidence="2 3" key="1">
    <citation type="submission" date="2024-04" db="EMBL/GenBank/DDBJ databases">
        <authorList>
            <person name="Fracassetti M."/>
        </authorList>
    </citation>
    <scope>NUCLEOTIDE SEQUENCE [LARGE SCALE GENOMIC DNA]</scope>
</reference>
<organism evidence="2 3">
    <name type="scientific">Linum trigynum</name>
    <dbReference type="NCBI Taxonomy" id="586398"/>
    <lineage>
        <taxon>Eukaryota</taxon>
        <taxon>Viridiplantae</taxon>
        <taxon>Streptophyta</taxon>
        <taxon>Embryophyta</taxon>
        <taxon>Tracheophyta</taxon>
        <taxon>Spermatophyta</taxon>
        <taxon>Magnoliopsida</taxon>
        <taxon>eudicotyledons</taxon>
        <taxon>Gunneridae</taxon>
        <taxon>Pentapetalae</taxon>
        <taxon>rosids</taxon>
        <taxon>fabids</taxon>
        <taxon>Malpighiales</taxon>
        <taxon>Linaceae</taxon>
        <taxon>Linum</taxon>
    </lineage>
</organism>
<dbReference type="EMBL" id="OZ034815">
    <property type="protein sequence ID" value="CAL1372678.1"/>
    <property type="molecule type" value="Genomic_DNA"/>
</dbReference>
<accession>A0AAV2DFN6</accession>
<evidence type="ECO:0000313" key="3">
    <source>
        <dbReference type="Proteomes" id="UP001497516"/>
    </source>
</evidence>
<name>A0AAV2DFN6_9ROSI</name>
<protein>
    <submittedName>
        <fullName evidence="2">Uncharacterized protein</fullName>
    </submittedName>
</protein>
<feature type="region of interest" description="Disordered" evidence="1">
    <location>
        <begin position="1"/>
        <end position="27"/>
    </location>
</feature>
<gene>
    <name evidence="2" type="ORF">LTRI10_LOCUS14663</name>
</gene>
<evidence type="ECO:0000313" key="2">
    <source>
        <dbReference type="EMBL" id="CAL1372678.1"/>
    </source>
</evidence>